<dbReference type="Gene3D" id="1.10.260.40">
    <property type="entry name" value="lambda repressor-like DNA-binding domains"/>
    <property type="match status" value="1"/>
</dbReference>
<dbReference type="InterPro" id="IPR001387">
    <property type="entry name" value="Cro/C1-type_HTH"/>
</dbReference>
<dbReference type="SUPFAM" id="SSF47413">
    <property type="entry name" value="lambda repressor-like DNA-binding domains"/>
    <property type="match status" value="1"/>
</dbReference>
<dbReference type="SMART" id="SM00530">
    <property type="entry name" value="HTH_XRE"/>
    <property type="match status" value="1"/>
</dbReference>
<evidence type="ECO:0000313" key="2">
    <source>
        <dbReference type="EMBL" id="MCK8488079.1"/>
    </source>
</evidence>
<evidence type="ECO:0000313" key="3">
    <source>
        <dbReference type="Proteomes" id="UP001139534"/>
    </source>
</evidence>
<dbReference type="InterPro" id="IPR010982">
    <property type="entry name" value="Lambda_DNA-bd_dom_sf"/>
</dbReference>
<proteinExistence type="predicted"/>
<organism evidence="2 3">
    <name type="scientific">Paenibacillus mellifer</name>
    <dbReference type="NCBI Taxonomy" id="2937794"/>
    <lineage>
        <taxon>Bacteria</taxon>
        <taxon>Bacillati</taxon>
        <taxon>Bacillota</taxon>
        <taxon>Bacilli</taxon>
        <taxon>Bacillales</taxon>
        <taxon>Paenibacillaceae</taxon>
        <taxon>Paenibacillus</taxon>
    </lineage>
</organism>
<sequence>MTSTTTILAKVSEYMKEKSLTLSQFARDSDINPGTFSSILKGVRLLTVDQLDRITELMDLPKGHYYEAYIKEHLQEINPDWRRVYPLLNSCAELRKLDSIRKVVALLLDNLLYAPLLFELAEELFAKRMHEAAEVLYENVALSERRQHSERLALCHYRLFTIRQRTNHELNYQSAIQFEPFVERLDEMDQLDALKDLAHSYRALRHWDKVDKIASMLETKASILYFKREINPTKKPSRPLFTYLASSYLFHGTVCEVRGEYDRALYYIDLYADLNWVKETDNEVQYWKTLFSDWARANTFVTRLGSGDISILLEYVSYLESQKVEIHVGMLNIVEAANRFGFNIDALLTRLDPDIKNISDDIKAAGVYSSQFVSERSARLFHELAVYYINKSEFPIAFHYLEGSLTISLNINQKSCIIKCVGLYEIYREHLDEKSLLKFQKLIKEVYEHEKKSYLHPVSV</sequence>
<keyword evidence="3" id="KW-1185">Reference proteome</keyword>
<gene>
    <name evidence="2" type="ORF">M0651_12930</name>
</gene>
<dbReference type="EMBL" id="JALPRK010000010">
    <property type="protein sequence ID" value="MCK8488079.1"/>
    <property type="molecule type" value="Genomic_DNA"/>
</dbReference>
<evidence type="ECO:0000259" key="1">
    <source>
        <dbReference type="PROSITE" id="PS50943"/>
    </source>
</evidence>
<accession>A0A9X1XZD8</accession>
<dbReference type="Proteomes" id="UP001139534">
    <property type="component" value="Unassembled WGS sequence"/>
</dbReference>
<dbReference type="AlphaFoldDB" id="A0A9X1XZD8"/>
<comment type="caution">
    <text evidence="2">The sequence shown here is derived from an EMBL/GenBank/DDBJ whole genome shotgun (WGS) entry which is preliminary data.</text>
</comment>
<reference evidence="2" key="1">
    <citation type="submission" date="2022-04" db="EMBL/GenBank/DDBJ databases">
        <authorList>
            <person name="Seo M.-J."/>
        </authorList>
    </citation>
    <scope>NUCLEOTIDE SEQUENCE</scope>
    <source>
        <strain evidence="2">MBLB2552</strain>
    </source>
</reference>
<dbReference type="PROSITE" id="PS50943">
    <property type="entry name" value="HTH_CROC1"/>
    <property type="match status" value="1"/>
</dbReference>
<dbReference type="GO" id="GO:0003677">
    <property type="term" value="F:DNA binding"/>
    <property type="evidence" value="ECO:0007669"/>
    <property type="project" value="InterPro"/>
</dbReference>
<protein>
    <submittedName>
        <fullName evidence="2">Helix-turn-helix transcriptional regulator</fullName>
    </submittedName>
</protein>
<feature type="domain" description="HTH cro/C1-type" evidence="1">
    <location>
        <begin position="11"/>
        <end position="65"/>
    </location>
</feature>
<dbReference type="RefSeq" id="WP_248552150.1">
    <property type="nucleotide sequence ID" value="NZ_JALPRK010000010.1"/>
</dbReference>
<name>A0A9X1XZD8_9BACL</name>